<keyword evidence="1" id="KW-0472">Membrane</keyword>
<evidence type="ECO:0000313" key="2">
    <source>
        <dbReference type="Proteomes" id="UP000050640"/>
    </source>
</evidence>
<feature type="transmembrane region" description="Helical" evidence="1">
    <location>
        <begin position="111"/>
        <end position="134"/>
    </location>
</feature>
<proteinExistence type="predicted"/>
<protein>
    <submittedName>
        <fullName evidence="3">Transmembrane domain-containing protein</fullName>
    </submittedName>
</protein>
<dbReference type="Proteomes" id="UP000050640">
    <property type="component" value="Unplaced"/>
</dbReference>
<organism evidence="2 3">
    <name type="scientific">Elaeophora elaphi</name>
    <dbReference type="NCBI Taxonomy" id="1147741"/>
    <lineage>
        <taxon>Eukaryota</taxon>
        <taxon>Metazoa</taxon>
        <taxon>Ecdysozoa</taxon>
        <taxon>Nematoda</taxon>
        <taxon>Chromadorea</taxon>
        <taxon>Rhabditida</taxon>
        <taxon>Spirurina</taxon>
        <taxon>Spiruromorpha</taxon>
        <taxon>Filarioidea</taxon>
        <taxon>Onchocercidae</taxon>
        <taxon>Elaeophora</taxon>
    </lineage>
</organism>
<keyword evidence="2" id="KW-1185">Reference proteome</keyword>
<reference evidence="3" key="1">
    <citation type="submission" date="2017-02" db="UniProtKB">
        <authorList>
            <consortium name="WormBaseParasite"/>
        </authorList>
    </citation>
    <scope>IDENTIFICATION</scope>
</reference>
<evidence type="ECO:0000256" key="1">
    <source>
        <dbReference type="SAM" id="Phobius"/>
    </source>
</evidence>
<dbReference type="WBParaSite" id="EEL_0000718101-mRNA-1">
    <property type="protein sequence ID" value="EEL_0000718101-mRNA-1"/>
    <property type="gene ID" value="EEL_0000718101"/>
</dbReference>
<keyword evidence="1" id="KW-1133">Transmembrane helix</keyword>
<name>A0A0R3RY41_9BILA</name>
<dbReference type="AlphaFoldDB" id="A0A0R3RY41"/>
<keyword evidence="1" id="KW-0812">Transmembrane</keyword>
<accession>A0A0R3RY41</accession>
<evidence type="ECO:0000313" key="3">
    <source>
        <dbReference type="WBParaSite" id="EEL_0000718101-mRNA-1"/>
    </source>
</evidence>
<sequence>MDTTKMQPRLESSNIPILEDAQNVKKAMPTLEFQNTIAIAHSNFIQITVIQVNYGQKITVIQIEYDQIIVIQIDYGQKITVIQVEYGQKEQKIGFQEWINLVLDRQCTPVLYVYFAAIAILGVITAGIIIIVGLQCNWNFVAI</sequence>